<dbReference type="CDD" id="cd04045">
    <property type="entry name" value="C2C_Tricalbin-like"/>
    <property type="match status" value="1"/>
</dbReference>
<feature type="domain" description="C2" evidence="13">
    <location>
        <begin position="1111"/>
        <end position="1229"/>
    </location>
</feature>
<organism evidence="15 16">
    <name type="scientific">Pholiota conissans</name>
    <dbReference type="NCBI Taxonomy" id="109636"/>
    <lineage>
        <taxon>Eukaryota</taxon>
        <taxon>Fungi</taxon>
        <taxon>Dikarya</taxon>
        <taxon>Basidiomycota</taxon>
        <taxon>Agaricomycotina</taxon>
        <taxon>Agaricomycetes</taxon>
        <taxon>Agaricomycetidae</taxon>
        <taxon>Agaricales</taxon>
        <taxon>Agaricineae</taxon>
        <taxon>Strophariaceae</taxon>
        <taxon>Pholiota</taxon>
    </lineage>
</organism>
<comment type="subcellular location">
    <subcellularLocation>
        <location evidence="1">Endoplasmic reticulum membrane</location>
    </subcellularLocation>
</comment>
<proteinExistence type="predicted"/>
<sequence length="1514" mass="167461">MPGSIPALNGANGIIDRETVNKQDAEAERKGVPTHSFAYDASPQEKAAQAGKGREKLDSVAKEPPQDRELKMSDRKSPPAIPTIVISEETESGSGKTPTLANGAAADTPQSPEEVQKDETALIPGAIPTQPARPIPDWYIIGWRQACGIDNPPLPEGEERDKGVLDMFLSEQFYGAWYHNAGIIIFAVVATHFLTRFHFGWGWIFIVLAVCNTYYTTSMERVRRNTRDDIQRELVKTRLGSEHETADWINNFLDRFWPMYEPILSTTIVASVDQILSTNTPAFLDSLRMTHFTLGNKAPRIDKVRTFPKTEKDIVLMDWGISFTPKDTTDMTEREKADKVNPKIELSIRVGKGLATAALPVLVEDVTFSGLMRIRLKLMPNFPHVQIVDICFLEKPVIDYVLKPIGGDTFGFDIANLPGLSSFIRDMTHATLGPMMYDPNVFTLNLEQMLSGKPLDAAIGVVQVVLHSARGITGTKIGGGTPDPYVSLSISGRGELAKTQYKGNTYNPTWMETKYLLVHSLQDILDLQVFDYNDHRKNTLMSSASFPFERLIEDTTQEGIVSPLLKDGKPRGELRYDVNYFPCIETEEGREEMLDSTVGIVRLVIHQAKELDHTKSLSGDLNPLARVYLNTGKSVFSTRCFKHTNNPVWEAPYEYLCTDKNNATITIKVIDDRDFLKDPVIGYMSIKLADLLAANADGGRDWFPLSGCKTGKIGLTAEWKPLNMSGSLHGMDQYKPPIGVVKLVIDRATDVKNVEATLGGKSDPYVRVQVQNVTKGRTEVVNNNLNPIWDQIIYVPVHTSKEHLLLECMDYQNLTRDRSLGSVELLVGDLITETPEDIRFPYKSKGLKTVADPLRQDKGGGHKGTLQYTAEFIPSLHVKWEPFATQESESHMLAQQSPTSDSDGGFISSDGDSSSDEEDMARTPTVIPVKVPQTPKEPKTVKSSESMKSTKTTDTTGTNGTKGTNTTEADAEKEEKERKKKEAEGVVMTHEELLGQQSGIIVFHVISGNLSKKARVEVLLDDGYWPCFSTLKPRSSHAQFDYVGEGFMKEIDFGRVWFRLNDGEEGEKDDVLAQWTGDAKSFLQATMNGPQTYTMKDDADRNISIITVEARYIPVPVKLEPRESVNNQGILRVDLLDGHEIRGVDRGGKSDPYAVFSLNGQKIFKSQTKKKTVAPEWNENFDISVPSRVAADFTVEVFDWNQIEQAKSLGIGKIDLADLEPFEAQERTIPLVSTKHGEKGVVRIRMIFQPEIIAKSRKNTSTFSGAGRAMTQFGGALGAVGGLPVNAGKGVFHGVASVFKRDKDHDEQVPIIPVDLPTGQASQPIGATQHVQLQAVAAFPSTENVNGGANGGAGVQSHEPGTLRVTIMDAKDLPHQDVKPYAIIRVGDKEIKTKHTAKTNSPEWNESFTCAASTLTPKMFIWIYDHKTLGKDKEIGEGEIDIWRHIRPEGVSSADVFAELKQGGLMRVRLEFDAAANPNLSSSAASIHSERRSSLASPSRFSLRSRRPADSNDD</sequence>
<evidence type="ECO:0000313" key="16">
    <source>
        <dbReference type="Proteomes" id="UP000807469"/>
    </source>
</evidence>
<evidence type="ECO:0000256" key="10">
    <source>
        <dbReference type="ARBA" id="ARBA00023136"/>
    </source>
</evidence>
<dbReference type="CDD" id="cd21678">
    <property type="entry name" value="SMP_TCB"/>
    <property type="match status" value="1"/>
</dbReference>
<dbReference type="Pfam" id="PF24920">
    <property type="entry name" value="C2_TCB1"/>
    <property type="match status" value="1"/>
</dbReference>
<accession>A0A9P5Z6W8</accession>
<keyword evidence="4 12" id="KW-0812">Transmembrane</keyword>
<evidence type="ECO:0000256" key="9">
    <source>
        <dbReference type="ARBA" id="ARBA00023121"/>
    </source>
</evidence>
<dbReference type="EMBL" id="MU155175">
    <property type="protein sequence ID" value="KAF9481708.1"/>
    <property type="molecule type" value="Genomic_DNA"/>
</dbReference>
<dbReference type="InterPro" id="IPR017147">
    <property type="entry name" value="Tricalbin"/>
</dbReference>
<dbReference type="OrthoDB" id="1029639at2759"/>
<dbReference type="InterPro" id="IPR052455">
    <property type="entry name" value="Tricalbin_domain"/>
</dbReference>
<dbReference type="CDD" id="cd04040">
    <property type="entry name" value="C2D_Tricalbin-like"/>
    <property type="match status" value="1"/>
</dbReference>
<evidence type="ECO:0000259" key="13">
    <source>
        <dbReference type="PROSITE" id="PS50004"/>
    </source>
</evidence>
<dbReference type="GO" id="GO:0005789">
    <property type="term" value="C:endoplasmic reticulum membrane"/>
    <property type="evidence" value="ECO:0007669"/>
    <property type="project" value="UniProtKB-SubCell"/>
</dbReference>
<feature type="compositionally biased region" description="Basic and acidic residues" evidence="11">
    <location>
        <begin position="973"/>
        <end position="984"/>
    </location>
</feature>
<dbReference type="GO" id="GO:0008289">
    <property type="term" value="F:lipid binding"/>
    <property type="evidence" value="ECO:0007669"/>
    <property type="project" value="UniProtKB-KW"/>
</dbReference>
<feature type="transmembrane region" description="Helical" evidence="12">
    <location>
        <begin position="177"/>
        <end position="194"/>
    </location>
</feature>
<dbReference type="InterPro" id="IPR056910">
    <property type="entry name" value="TCB1-3_C2"/>
</dbReference>
<feature type="domain" description="SMP-LTD" evidence="14">
    <location>
        <begin position="242"/>
        <end position="447"/>
    </location>
</feature>
<evidence type="ECO:0000256" key="8">
    <source>
        <dbReference type="ARBA" id="ARBA00023055"/>
    </source>
</evidence>
<feature type="domain" description="C2" evidence="13">
    <location>
        <begin position="570"/>
        <end position="703"/>
    </location>
</feature>
<dbReference type="PROSITE" id="PS51847">
    <property type="entry name" value="SMP"/>
    <property type="match status" value="1"/>
</dbReference>
<evidence type="ECO:0000256" key="5">
    <source>
        <dbReference type="ARBA" id="ARBA00022737"/>
    </source>
</evidence>
<dbReference type="CDD" id="cd04044">
    <property type="entry name" value="C2A_Tricalbin-like"/>
    <property type="match status" value="1"/>
</dbReference>
<dbReference type="InterPro" id="IPR031468">
    <property type="entry name" value="SMP_LBD"/>
</dbReference>
<evidence type="ECO:0000256" key="3">
    <source>
        <dbReference type="ARBA" id="ARBA00022553"/>
    </source>
</evidence>
<feature type="compositionally biased region" description="Basic and acidic residues" evidence="11">
    <location>
        <begin position="15"/>
        <end position="31"/>
    </location>
</feature>
<comment type="caution">
    <text evidence="15">The sequence shown here is derived from an EMBL/GenBank/DDBJ whole genome shotgun (WGS) entry which is preliminary data.</text>
</comment>
<keyword evidence="16" id="KW-1185">Reference proteome</keyword>
<feature type="compositionally biased region" description="Low complexity" evidence="11">
    <location>
        <begin position="900"/>
        <end position="912"/>
    </location>
</feature>
<dbReference type="InterPro" id="IPR000008">
    <property type="entry name" value="C2_dom"/>
</dbReference>
<feature type="domain" description="C2" evidence="13">
    <location>
        <begin position="438"/>
        <end position="561"/>
    </location>
</feature>
<keyword evidence="5" id="KW-0677">Repeat</keyword>
<evidence type="ECO:0000256" key="1">
    <source>
        <dbReference type="ARBA" id="ARBA00004586"/>
    </source>
</evidence>
<gene>
    <name evidence="15" type="ORF">BDN70DRAFT_876028</name>
</gene>
<feature type="transmembrane region" description="Helical" evidence="12">
    <location>
        <begin position="200"/>
        <end position="217"/>
    </location>
</feature>
<feature type="region of interest" description="Disordered" evidence="11">
    <location>
        <begin position="1"/>
        <end position="111"/>
    </location>
</feature>
<dbReference type="PIRSF" id="PIRSF037232">
    <property type="entry name" value="Tricalbin"/>
    <property type="match status" value="1"/>
</dbReference>
<keyword evidence="8" id="KW-0445">Lipid transport</keyword>
<evidence type="ECO:0000256" key="2">
    <source>
        <dbReference type="ARBA" id="ARBA00022448"/>
    </source>
</evidence>
<evidence type="ECO:0000256" key="7">
    <source>
        <dbReference type="ARBA" id="ARBA00022989"/>
    </source>
</evidence>
<keyword evidence="10 12" id="KW-0472">Membrane</keyword>
<evidence type="ECO:0000256" key="12">
    <source>
        <dbReference type="SAM" id="Phobius"/>
    </source>
</evidence>
<keyword evidence="2" id="KW-0813">Transport</keyword>
<dbReference type="GO" id="GO:0006869">
    <property type="term" value="P:lipid transport"/>
    <property type="evidence" value="ECO:0007669"/>
    <property type="project" value="UniProtKB-KW"/>
</dbReference>
<dbReference type="Proteomes" id="UP000807469">
    <property type="component" value="Unassembled WGS sequence"/>
</dbReference>
<dbReference type="CDD" id="cd04052">
    <property type="entry name" value="C2B_Tricalbin-like"/>
    <property type="match status" value="1"/>
</dbReference>
<evidence type="ECO:0000313" key="15">
    <source>
        <dbReference type="EMBL" id="KAF9481708.1"/>
    </source>
</evidence>
<dbReference type="Gene3D" id="2.60.40.150">
    <property type="entry name" value="C2 domain"/>
    <property type="match status" value="5"/>
</dbReference>
<name>A0A9P5Z6W8_9AGAR</name>
<dbReference type="PANTHER" id="PTHR46980">
    <property type="entry name" value="TRICALBIN-1-RELATED"/>
    <property type="match status" value="1"/>
</dbReference>
<evidence type="ECO:0000256" key="11">
    <source>
        <dbReference type="SAM" id="MobiDB-lite"/>
    </source>
</evidence>
<dbReference type="PROSITE" id="PS50004">
    <property type="entry name" value="C2"/>
    <property type="match status" value="5"/>
</dbReference>
<dbReference type="GO" id="GO:0071944">
    <property type="term" value="C:cell periphery"/>
    <property type="evidence" value="ECO:0007669"/>
    <property type="project" value="UniProtKB-ARBA"/>
</dbReference>
<dbReference type="InterPro" id="IPR037761">
    <property type="entry name" value="C2A_Tricalbin"/>
</dbReference>
<dbReference type="CDD" id="cd00030">
    <property type="entry name" value="C2"/>
    <property type="match status" value="1"/>
</dbReference>
<feature type="compositionally biased region" description="Basic and acidic residues" evidence="11">
    <location>
        <begin position="52"/>
        <end position="77"/>
    </location>
</feature>
<dbReference type="InterPro" id="IPR037765">
    <property type="entry name" value="C2B_Tricalbin"/>
</dbReference>
<dbReference type="InterPro" id="IPR035892">
    <property type="entry name" value="C2_domain_sf"/>
</dbReference>
<feature type="region of interest" description="Disordered" evidence="11">
    <location>
        <begin position="1483"/>
        <end position="1514"/>
    </location>
</feature>
<dbReference type="PANTHER" id="PTHR46980:SF2">
    <property type="entry name" value="TRICALBIN-1-RELATED"/>
    <property type="match status" value="1"/>
</dbReference>
<feature type="compositionally biased region" description="Low complexity" evidence="11">
    <location>
        <begin position="950"/>
        <end position="968"/>
    </location>
</feature>
<protein>
    <submittedName>
        <fullName evidence="15">Tricalbin</fullName>
    </submittedName>
</protein>
<feature type="domain" description="C2" evidence="13">
    <location>
        <begin position="1339"/>
        <end position="1456"/>
    </location>
</feature>
<dbReference type="GO" id="GO:0061817">
    <property type="term" value="P:endoplasmic reticulum-plasma membrane tethering"/>
    <property type="evidence" value="ECO:0007669"/>
    <property type="project" value="InterPro"/>
</dbReference>
<keyword evidence="3" id="KW-0597">Phosphoprotein</keyword>
<keyword evidence="7 12" id="KW-1133">Transmembrane helix</keyword>
<evidence type="ECO:0000256" key="4">
    <source>
        <dbReference type="ARBA" id="ARBA00022692"/>
    </source>
</evidence>
<dbReference type="InterPro" id="IPR037756">
    <property type="entry name" value="C2D_Tricalbin"/>
</dbReference>
<dbReference type="Pfam" id="PF00168">
    <property type="entry name" value="C2"/>
    <property type="match status" value="5"/>
</dbReference>
<reference evidence="15" key="1">
    <citation type="submission" date="2020-11" db="EMBL/GenBank/DDBJ databases">
        <authorList>
            <consortium name="DOE Joint Genome Institute"/>
            <person name="Ahrendt S."/>
            <person name="Riley R."/>
            <person name="Andreopoulos W."/>
            <person name="Labutti K."/>
            <person name="Pangilinan J."/>
            <person name="Ruiz-Duenas F.J."/>
            <person name="Barrasa J.M."/>
            <person name="Sanchez-Garcia M."/>
            <person name="Camarero S."/>
            <person name="Miyauchi S."/>
            <person name="Serrano A."/>
            <person name="Linde D."/>
            <person name="Babiker R."/>
            <person name="Drula E."/>
            <person name="Ayuso-Fernandez I."/>
            <person name="Pacheco R."/>
            <person name="Padilla G."/>
            <person name="Ferreira P."/>
            <person name="Barriuso J."/>
            <person name="Kellner H."/>
            <person name="Castanera R."/>
            <person name="Alfaro M."/>
            <person name="Ramirez L."/>
            <person name="Pisabarro A.G."/>
            <person name="Kuo A."/>
            <person name="Tritt A."/>
            <person name="Lipzen A."/>
            <person name="He G."/>
            <person name="Yan M."/>
            <person name="Ng V."/>
            <person name="Cullen D."/>
            <person name="Martin F."/>
            <person name="Rosso M.-N."/>
            <person name="Henrissat B."/>
            <person name="Hibbett D."/>
            <person name="Martinez A.T."/>
            <person name="Grigoriev I.V."/>
        </authorList>
    </citation>
    <scope>NUCLEOTIDE SEQUENCE</scope>
    <source>
        <strain evidence="15">CIRM-BRFM 674</strain>
    </source>
</reference>
<feature type="domain" description="C2" evidence="13">
    <location>
        <begin position="720"/>
        <end position="842"/>
    </location>
</feature>
<keyword evidence="6" id="KW-0256">Endoplasmic reticulum</keyword>
<dbReference type="SUPFAM" id="SSF49562">
    <property type="entry name" value="C2 domain (Calcium/lipid-binding domain, CaLB)"/>
    <property type="match status" value="5"/>
</dbReference>
<evidence type="ECO:0000256" key="6">
    <source>
        <dbReference type="ARBA" id="ARBA00022824"/>
    </source>
</evidence>
<feature type="region of interest" description="Disordered" evidence="11">
    <location>
        <begin position="887"/>
        <end position="984"/>
    </location>
</feature>
<dbReference type="SMART" id="SM00239">
    <property type="entry name" value="C2"/>
    <property type="match status" value="5"/>
</dbReference>
<dbReference type="Pfam" id="PF25669">
    <property type="entry name" value="SMP_MUG190-like"/>
    <property type="match status" value="1"/>
</dbReference>
<keyword evidence="9" id="KW-0446">Lipid-binding</keyword>
<dbReference type="InterPro" id="IPR037762">
    <property type="entry name" value="C2C_Tricalbin"/>
</dbReference>
<evidence type="ECO:0000259" key="14">
    <source>
        <dbReference type="PROSITE" id="PS51847"/>
    </source>
</evidence>